<feature type="region of interest" description="Disordered" evidence="1">
    <location>
        <begin position="139"/>
        <end position="263"/>
    </location>
</feature>
<evidence type="ECO:0000313" key="2">
    <source>
        <dbReference type="EMBL" id="SNR46560.1"/>
    </source>
</evidence>
<name>A0A238WJ32_9ACTN</name>
<keyword evidence="3" id="KW-1185">Reference proteome</keyword>
<dbReference type="OrthoDB" id="3405844at2"/>
<sequence length="315" mass="30843">MAGSAREEAERLVAAILARAASAGAGAAARGRRDSGDSSGTTQAPAAEAAAFVGNAVDGFFGMLNDVARGHGDGTAQQSAPPGWATGSAECCVCPVCRAIAAVRDPSPETVFKVATGAGDIATGAASVLRGFSSLAGSVLGDRPRQSAKPAGGGAARHAPSPDQAWSAATRAADPPPAPAEPGAGAPDPEADPWAAATAESAREADAARARARAAEQAVAKAVADARRTSARKRAVPEQGGRPEAEAAGVEHAGVSGNVPGGRVWPGADVWSVATAEAAASDPAGTRSVDHVRGASAPEDRDAATGDGAHDGDAM</sequence>
<proteinExistence type="predicted"/>
<accession>A0A238WJ32</accession>
<reference evidence="2 3" key="1">
    <citation type="submission" date="2017-06" db="EMBL/GenBank/DDBJ databases">
        <authorList>
            <person name="Kim H.J."/>
            <person name="Triplett B.A."/>
        </authorList>
    </citation>
    <scope>NUCLEOTIDE SEQUENCE [LARGE SCALE GENOMIC DNA]</scope>
    <source>
        <strain evidence="2 3">DSM 43151</strain>
    </source>
</reference>
<organism evidence="2 3">
    <name type="scientific">Actinoplanes regularis</name>
    <dbReference type="NCBI Taxonomy" id="52697"/>
    <lineage>
        <taxon>Bacteria</taxon>
        <taxon>Bacillati</taxon>
        <taxon>Actinomycetota</taxon>
        <taxon>Actinomycetes</taxon>
        <taxon>Micromonosporales</taxon>
        <taxon>Micromonosporaceae</taxon>
        <taxon>Actinoplanes</taxon>
    </lineage>
</organism>
<feature type="compositionally biased region" description="Basic and acidic residues" evidence="1">
    <location>
        <begin position="288"/>
        <end position="315"/>
    </location>
</feature>
<dbReference type="AlphaFoldDB" id="A0A238WJ32"/>
<gene>
    <name evidence="2" type="ORF">SAMN06264365_102597</name>
</gene>
<dbReference type="Proteomes" id="UP000198415">
    <property type="component" value="Unassembled WGS sequence"/>
</dbReference>
<feature type="compositionally biased region" description="Low complexity" evidence="1">
    <location>
        <begin position="181"/>
        <end position="200"/>
    </location>
</feature>
<feature type="region of interest" description="Disordered" evidence="1">
    <location>
        <begin position="22"/>
        <end position="45"/>
    </location>
</feature>
<feature type="region of interest" description="Disordered" evidence="1">
    <location>
        <begin position="276"/>
        <end position="315"/>
    </location>
</feature>
<feature type="compositionally biased region" description="Low complexity" evidence="1">
    <location>
        <begin position="246"/>
        <end position="255"/>
    </location>
</feature>
<protein>
    <submittedName>
        <fullName evidence="2">Uncharacterized protein</fullName>
    </submittedName>
</protein>
<dbReference type="RefSeq" id="WP_089292376.1">
    <property type="nucleotide sequence ID" value="NZ_BOMU01000023.1"/>
</dbReference>
<evidence type="ECO:0000256" key="1">
    <source>
        <dbReference type="SAM" id="MobiDB-lite"/>
    </source>
</evidence>
<evidence type="ECO:0000313" key="3">
    <source>
        <dbReference type="Proteomes" id="UP000198415"/>
    </source>
</evidence>
<dbReference type="EMBL" id="FZNR01000002">
    <property type="protein sequence ID" value="SNR46560.1"/>
    <property type="molecule type" value="Genomic_DNA"/>
</dbReference>